<name>A0A9P8AHR6_9ASCO</name>
<dbReference type="GeneID" id="66114621"/>
<organism evidence="1 2">
    <name type="scientific">Scheffersomyces spartinae</name>
    <dbReference type="NCBI Taxonomy" id="45513"/>
    <lineage>
        <taxon>Eukaryota</taxon>
        <taxon>Fungi</taxon>
        <taxon>Dikarya</taxon>
        <taxon>Ascomycota</taxon>
        <taxon>Saccharomycotina</taxon>
        <taxon>Pichiomycetes</taxon>
        <taxon>Debaryomycetaceae</taxon>
        <taxon>Scheffersomyces</taxon>
    </lineage>
</organism>
<dbReference type="Proteomes" id="UP000790833">
    <property type="component" value="Unassembled WGS sequence"/>
</dbReference>
<evidence type="ECO:0000313" key="1">
    <source>
        <dbReference type="EMBL" id="KAG7192792.1"/>
    </source>
</evidence>
<proteinExistence type="predicted"/>
<protein>
    <submittedName>
        <fullName evidence="1">Uncharacterized protein</fullName>
    </submittedName>
</protein>
<keyword evidence="2" id="KW-1185">Reference proteome</keyword>
<gene>
    <name evidence="1" type="ORF">KQ657_001247</name>
</gene>
<dbReference type="EMBL" id="JAHMUF010000015">
    <property type="protein sequence ID" value="KAG7192792.1"/>
    <property type="molecule type" value="Genomic_DNA"/>
</dbReference>
<sequence>MLVLFCDDILLAELFGMRLLETAVIGFTSAISVIAGEGAITGSVVDGAPQFEILIPGDFTPAGIHASTNENFSWADGVTVDIDRTEIGSDYYTTAFGLWYYKFIRFTASLKQEQTATMTFNAIITSGVTEYAPMILAVLTIDATNSVKTTLTYTTTLTIAEEVFSSADPMPTPDSSGYIVDGTPYFEITIPDWFTPVGIHASTNEIFSWADGLTADVHGKDIDSDYYTSSVSLWYYKFIRFTGSLEAGESATITFSAIPTDTVTEYAPTILAVLTIDATNSIKTTVTYLPVIFLTEDAKSSDVVSLTSSSAITSEAVSSTEAISKTEAVSSTENTRSTKITSDASTSTNSALSVPTVFGGKFSDAPEFTIKVPAEFSPFDVHASTSETFTWSDVLDASVDGKPTSTTTIVSLWYYKYFKFTTAYSDNLVGSVVLSGVSNGAGEYTATFFIVANATQAPGFVKRDGETYTVTATATVVEESEFSDVSLTTINTESSEIRFLPTPKATSKTTYATTSKATSATTAGETGKSKPDLFSSARFANSTNPESASISTKFSGNSASSEVTLTTTGASIVVYTTTKCQGKCSIGVTSGVVNKITTKDEAGKTVTIDTTMPCETTSTSEPVVSTTLEGRKHTSDKTEGAITNIISKVLSTGISTVVSTVVSTSESAPTTDASISTFEGSGTKGAISIVSALVVFVAILM</sequence>
<accession>A0A9P8AHR6</accession>
<dbReference type="AlphaFoldDB" id="A0A9P8AHR6"/>
<reference evidence="1" key="1">
    <citation type="submission" date="2021-03" db="EMBL/GenBank/DDBJ databases">
        <authorList>
            <person name="Palmer J.M."/>
        </authorList>
    </citation>
    <scope>NUCLEOTIDE SEQUENCE</scope>
    <source>
        <strain evidence="1">ARV_011</strain>
    </source>
</reference>
<dbReference type="RefSeq" id="XP_043048342.1">
    <property type="nucleotide sequence ID" value="XM_043192047.1"/>
</dbReference>
<evidence type="ECO:0000313" key="2">
    <source>
        <dbReference type="Proteomes" id="UP000790833"/>
    </source>
</evidence>
<comment type="caution">
    <text evidence="1">The sequence shown here is derived from an EMBL/GenBank/DDBJ whole genome shotgun (WGS) entry which is preliminary data.</text>
</comment>